<gene>
    <name evidence="1" type="ORF">ERS021757_01454</name>
</gene>
<protein>
    <submittedName>
        <fullName evidence="1">Uncharacterized protein</fullName>
    </submittedName>
</protein>
<sequence length="225" mass="24391">MTNKKFKTIVIFLLSLFIFSTLTPLIVDMKVLADDLSTSSNYTVLADDNEIRSVKLLSETTGNDVIYTYHKDTGFLDIVEGGKVKSYDVATIGEQQLESHRLSTFRSSNSSLFSPWSYSSNGSRYTLRIAHISYGAGTVSKTAIRSGRNSGYIDGFVSNIGEIRDAEWGVIKAAGWELAGAVIGAIVTGGVGAVTAVTGIWAVHQAASALPPIYDRALYNYNNVR</sequence>
<dbReference type="RefSeq" id="WP_050261762.1">
    <property type="nucleotide sequence ID" value="NZ_CMJT01000013.1"/>
</dbReference>
<accession>A0A0T8UB93</accession>
<name>A0A0T8UB93_9STRE</name>
<proteinExistence type="predicted"/>
<dbReference type="AlphaFoldDB" id="A0A0T8UB93"/>
<dbReference type="Proteomes" id="UP000041827">
    <property type="component" value="Unassembled WGS sequence"/>
</dbReference>
<organism evidence="1 2">
    <name type="scientific">Streptococcus pseudopneumoniae</name>
    <dbReference type="NCBI Taxonomy" id="257758"/>
    <lineage>
        <taxon>Bacteria</taxon>
        <taxon>Bacillati</taxon>
        <taxon>Bacillota</taxon>
        <taxon>Bacilli</taxon>
        <taxon>Lactobacillales</taxon>
        <taxon>Streptococcaceae</taxon>
        <taxon>Streptococcus</taxon>
    </lineage>
</organism>
<dbReference type="EMBL" id="CMJT01000013">
    <property type="protein sequence ID" value="CKB06053.1"/>
    <property type="molecule type" value="Genomic_DNA"/>
</dbReference>
<evidence type="ECO:0000313" key="2">
    <source>
        <dbReference type="Proteomes" id="UP000041827"/>
    </source>
</evidence>
<evidence type="ECO:0000313" key="1">
    <source>
        <dbReference type="EMBL" id="CKB06053.1"/>
    </source>
</evidence>
<reference evidence="2" key="1">
    <citation type="submission" date="2015-03" db="EMBL/GenBank/DDBJ databases">
        <authorList>
            <consortium name="Pathogen Informatics"/>
        </authorList>
    </citation>
    <scope>NUCLEOTIDE SEQUENCE [LARGE SCALE GENOMIC DNA]</scope>
    <source>
        <strain evidence="2">SMRU2248</strain>
    </source>
</reference>
<dbReference type="NCBIfam" id="NF035925">
    <property type="entry name" value="Geo26A_fam"/>
    <property type="match status" value="1"/>
</dbReference>